<dbReference type="PANTHER" id="PTHR41390:SF1">
    <property type="entry name" value="NADH-UBIQUINONE OXIDOREDUCTASE 213 KDA SUBUNIT"/>
    <property type="match status" value="1"/>
</dbReference>
<feature type="region of interest" description="Disordered" evidence="1">
    <location>
        <begin position="262"/>
        <end position="286"/>
    </location>
</feature>
<keyword evidence="3" id="KW-1185">Reference proteome</keyword>
<gene>
    <name evidence="2" type="ORF">D9611_005049</name>
</gene>
<proteinExistence type="predicted"/>
<sequence>MLDPAHPPTSLLPPSRSPNPLPSSHIHQKQPLPAWKSQHSRRSSTAHSQYATAASAVTVGLYNAIACRPAPMLIAGFAAVNSGVTAAGFFGLREFVVSPVLTYTAPWPQYARRREELGVTKFGSEAASTPSPSSSGDAAVTVDTLRTNKLLDSGISGAATGGLVRGLRSGRAAILPGAAMAGVACVALQYAYNRATMARLRLLAAPQPEVAGEPQPSFRERMFSIFGVSQISEEEYIDKLKKTRDLYLKRISDLERMHAYEDAKAAARRGERPKKDDDLEGKEGEN</sequence>
<evidence type="ECO:0000313" key="2">
    <source>
        <dbReference type="EMBL" id="KAF5315728.1"/>
    </source>
</evidence>
<evidence type="ECO:0000313" key="3">
    <source>
        <dbReference type="Proteomes" id="UP000541558"/>
    </source>
</evidence>
<dbReference type="OrthoDB" id="3366659at2759"/>
<name>A0A8H5B468_9AGAR</name>
<evidence type="ECO:0000256" key="1">
    <source>
        <dbReference type="SAM" id="MobiDB-lite"/>
    </source>
</evidence>
<feature type="compositionally biased region" description="Pro residues" evidence="1">
    <location>
        <begin position="1"/>
        <end position="21"/>
    </location>
</feature>
<reference evidence="2 3" key="1">
    <citation type="journal article" date="2020" name="ISME J.">
        <title>Uncovering the hidden diversity of litter-decomposition mechanisms in mushroom-forming fungi.</title>
        <authorList>
            <person name="Floudas D."/>
            <person name="Bentzer J."/>
            <person name="Ahren D."/>
            <person name="Johansson T."/>
            <person name="Persson P."/>
            <person name="Tunlid A."/>
        </authorList>
    </citation>
    <scope>NUCLEOTIDE SEQUENCE [LARGE SCALE GENOMIC DNA]</scope>
    <source>
        <strain evidence="2 3">CBS 175.51</strain>
    </source>
</reference>
<dbReference type="EMBL" id="JAACJK010000220">
    <property type="protein sequence ID" value="KAF5315728.1"/>
    <property type="molecule type" value="Genomic_DNA"/>
</dbReference>
<protein>
    <submittedName>
        <fullName evidence="2">Uncharacterized protein</fullName>
    </submittedName>
</protein>
<organism evidence="2 3">
    <name type="scientific">Ephemerocybe angulata</name>
    <dbReference type="NCBI Taxonomy" id="980116"/>
    <lineage>
        <taxon>Eukaryota</taxon>
        <taxon>Fungi</taxon>
        <taxon>Dikarya</taxon>
        <taxon>Basidiomycota</taxon>
        <taxon>Agaricomycotina</taxon>
        <taxon>Agaricomycetes</taxon>
        <taxon>Agaricomycetidae</taxon>
        <taxon>Agaricales</taxon>
        <taxon>Agaricineae</taxon>
        <taxon>Psathyrellaceae</taxon>
        <taxon>Ephemerocybe</taxon>
    </lineage>
</organism>
<comment type="caution">
    <text evidence="2">The sequence shown here is derived from an EMBL/GenBank/DDBJ whole genome shotgun (WGS) entry which is preliminary data.</text>
</comment>
<dbReference type="Proteomes" id="UP000541558">
    <property type="component" value="Unassembled WGS sequence"/>
</dbReference>
<feature type="region of interest" description="Disordered" evidence="1">
    <location>
        <begin position="1"/>
        <end position="47"/>
    </location>
</feature>
<dbReference type="PANTHER" id="PTHR41390">
    <property type="entry name" value="CHROMOSOME 7, WHOLE GENOME SHOTGUN SEQUENCE"/>
    <property type="match status" value="1"/>
</dbReference>
<accession>A0A8H5B468</accession>
<dbReference type="AlphaFoldDB" id="A0A8H5B468"/>